<dbReference type="PROSITE" id="PS50006">
    <property type="entry name" value="FHA_DOMAIN"/>
    <property type="match status" value="1"/>
</dbReference>
<dbReference type="InterPro" id="IPR050923">
    <property type="entry name" value="Cell_Proc_Reg/RNA_Proc"/>
</dbReference>
<dbReference type="EMBL" id="JABEBT010000013">
    <property type="protein sequence ID" value="KAF7638320.1"/>
    <property type="molecule type" value="Genomic_DNA"/>
</dbReference>
<dbReference type="InterPro" id="IPR008984">
    <property type="entry name" value="SMAD_FHA_dom_sf"/>
</dbReference>
<accession>A0A8S9ZYJ5</accession>
<gene>
    <name evidence="3" type="ORF">Mgra_00002295</name>
</gene>
<keyword evidence="4" id="KW-1185">Reference proteome</keyword>
<evidence type="ECO:0000313" key="3">
    <source>
        <dbReference type="EMBL" id="KAF7638320.1"/>
    </source>
</evidence>
<dbReference type="Pfam" id="PF00498">
    <property type="entry name" value="FHA"/>
    <property type="match status" value="1"/>
</dbReference>
<evidence type="ECO:0000313" key="4">
    <source>
        <dbReference type="Proteomes" id="UP000605970"/>
    </source>
</evidence>
<dbReference type="Proteomes" id="UP000605970">
    <property type="component" value="Unassembled WGS sequence"/>
</dbReference>
<reference evidence="3" key="1">
    <citation type="journal article" date="2020" name="Ecol. Evol.">
        <title>Genome structure and content of the rice root-knot nematode (Meloidogyne graminicola).</title>
        <authorList>
            <person name="Phan N.T."/>
            <person name="Danchin E.G.J."/>
            <person name="Klopp C."/>
            <person name="Perfus-Barbeoch L."/>
            <person name="Kozlowski D.K."/>
            <person name="Koutsovoulos G.D."/>
            <person name="Lopez-Roques C."/>
            <person name="Bouchez O."/>
            <person name="Zahm M."/>
            <person name="Besnard G."/>
            <person name="Bellafiore S."/>
        </authorList>
    </citation>
    <scope>NUCLEOTIDE SEQUENCE</scope>
    <source>
        <strain evidence="3">VN-18</strain>
    </source>
</reference>
<evidence type="ECO:0000259" key="2">
    <source>
        <dbReference type="PROSITE" id="PS50006"/>
    </source>
</evidence>
<feature type="region of interest" description="Disordered" evidence="1">
    <location>
        <begin position="563"/>
        <end position="592"/>
    </location>
</feature>
<name>A0A8S9ZYJ5_9BILA</name>
<dbReference type="OrthoDB" id="433755at2759"/>
<dbReference type="InterPro" id="IPR000253">
    <property type="entry name" value="FHA_dom"/>
</dbReference>
<sequence>MESVNYQCNEENTHEVETCTLKQNVELGYTEPIWARVPPTCSKDSYYIEVIKDGVVIERISLHNDKNEKSYLAIGRFDPCEIKLQHPSVSRFHSILQYGELTRGKPQWFIYDMNSTHGVRVNKKSIEKQKHIPLLTGFVFQIAASSRIFVLCGGPKDDLFEGESNLEMLITKNENNSKSKSELNKIKINDDKEVSNYRYYEKDPLHWLERYFEREGVSMNFQFTKAVEANDYLSLNEKSKKSKAKTSMDEDGSSTWICSIELISDVSLTEGTLVSASAPSKRLAQLQCSLLACERLESACLLQISTIWNKRKNYTENDFYAEDEDLFYDRTGQLEEQREKRKRWYEELEVLDEKLLVIRSEIERLIGKDLKDEDFIEENVIRQNFSKRMAISQLKIKEKKLMEERSKTDRLVEISRPNQNILIGGTLNKNEKEVKKEEKIKILMKILMKKKIEENEDKVLKVENCLSNKEEINGKTKLSELEQIKKEEKEQPKFYAPAMPPKSITAGIPPRFGILTKQELVQMKLLQRQGEKNKEALLEKRRRILIEERKFKDEMNERIQTETEDMYDTWLPPDNQSGDGSTQLNKKFAGKY</sequence>
<feature type="compositionally biased region" description="Polar residues" evidence="1">
    <location>
        <begin position="574"/>
        <end position="585"/>
    </location>
</feature>
<proteinExistence type="predicted"/>
<dbReference type="Gene3D" id="2.60.200.20">
    <property type="match status" value="1"/>
</dbReference>
<dbReference type="PANTHER" id="PTHR23308">
    <property type="entry name" value="NUCLEAR INHIBITOR OF PROTEIN PHOSPHATASE-1"/>
    <property type="match status" value="1"/>
</dbReference>
<organism evidence="3 4">
    <name type="scientific">Meloidogyne graminicola</name>
    <dbReference type="NCBI Taxonomy" id="189291"/>
    <lineage>
        <taxon>Eukaryota</taxon>
        <taxon>Metazoa</taxon>
        <taxon>Ecdysozoa</taxon>
        <taxon>Nematoda</taxon>
        <taxon>Chromadorea</taxon>
        <taxon>Rhabditida</taxon>
        <taxon>Tylenchina</taxon>
        <taxon>Tylenchomorpha</taxon>
        <taxon>Tylenchoidea</taxon>
        <taxon>Meloidogynidae</taxon>
        <taxon>Meloidogyninae</taxon>
        <taxon>Meloidogyne</taxon>
    </lineage>
</organism>
<feature type="domain" description="FHA" evidence="2">
    <location>
        <begin position="72"/>
        <end position="126"/>
    </location>
</feature>
<dbReference type="SUPFAM" id="SSF49879">
    <property type="entry name" value="SMAD/FHA domain"/>
    <property type="match status" value="1"/>
</dbReference>
<evidence type="ECO:0000256" key="1">
    <source>
        <dbReference type="SAM" id="MobiDB-lite"/>
    </source>
</evidence>
<comment type="caution">
    <text evidence="3">The sequence shown here is derived from an EMBL/GenBank/DDBJ whole genome shotgun (WGS) entry which is preliminary data.</text>
</comment>
<dbReference type="SMART" id="SM00240">
    <property type="entry name" value="FHA"/>
    <property type="match status" value="1"/>
</dbReference>
<dbReference type="AlphaFoldDB" id="A0A8S9ZYJ5"/>
<protein>
    <submittedName>
        <fullName evidence="3">FHA domain-containing protein</fullName>
    </submittedName>
</protein>